<proteinExistence type="predicted"/>
<reference evidence="2" key="1">
    <citation type="submission" date="2020-05" db="EMBL/GenBank/DDBJ databases">
        <authorList>
            <person name="Chiriac C."/>
            <person name="Salcher M."/>
            <person name="Ghai R."/>
            <person name="Kavagutti S V."/>
        </authorList>
    </citation>
    <scope>NUCLEOTIDE SEQUENCE</scope>
</reference>
<organism evidence="2">
    <name type="scientific">uncultured Caudovirales phage</name>
    <dbReference type="NCBI Taxonomy" id="2100421"/>
    <lineage>
        <taxon>Viruses</taxon>
        <taxon>Duplodnaviria</taxon>
        <taxon>Heunggongvirae</taxon>
        <taxon>Uroviricota</taxon>
        <taxon>Caudoviricetes</taxon>
        <taxon>Peduoviridae</taxon>
        <taxon>Maltschvirus</taxon>
        <taxon>Maltschvirus maltsch</taxon>
    </lineage>
</organism>
<sequence length="575" mass="61415">MSQGVNKMGSQGQYFTDIYAKTHEDRLKESIDTARKELVDRYGANATYLKYLDGELALYEQELTKVQGALADYAKARGGKSGPASADDTAKLLGVMTDAGNTIGRETGEAAQRKLDAEAAVEGRYRLSGEQSNAVGRAGDYFGKVDMTTAKTSADVQRIIDAAINEIGPGTFASGTDASKAGTAELYSRIDRALSRNSVYAADPSLKTYVAGKVAAKMGTNTSYISRAAVDADKTSAIDAAKTEVGVTGTGTSARAAVLAEQALSGKLGGLSDAEKKAVMDWMKSPAGNSYISAIDSGATQDEAILAAAGNLEGTSGKSLEEIKGIIFKLPSGDDIRAKVRVEGVSFDAAKYFDPAWTGLNARSKGTERKLGEIRTDRSGAIQKLGDVPTEEQARRRGVEIYEPIMPGVGARAREAQVRTEEAGQEGLMARSRPGARKGETIDDFLASRMARETAPLSDSQRVLAGASAAAVRNGPMAEKTGDWDATNDPAFRMYNNVREKQLRDTSPDALVRYASDLAKGDAVKRDDILREYYQWSLKEKNDLAPAKFKESVEKAEKPPGPVDIANIKSEDLSF</sequence>
<evidence type="ECO:0000313" key="2">
    <source>
        <dbReference type="EMBL" id="CAB5224154.1"/>
    </source>
</evidence>
<accession>A0A6J7X512</accession>
<feature type="region of interest" description="Disordered" evidence="1">
    <location>
        <begin position="551"/>
        <end position="575"/>
    </location>
</feature>
<dbReference type="EMBL" id="LR798323">
    <property type="protein sequence ID" value="CAB5224154.1"/>
    <property type="molecule type" value="Genomic_DNA"/>
</dbReference>
<evidence type="ECO:0000256" key="1">
    <source>
        <dbReference type="SAM" id="MobiDB-lite"/>
    </source>
</evidence>
<gene>
    <name evidence="2" type="ORF">UFOVP390_38</name>
</gene>
<name>A0A6J7X512_9CAUD</name>
<protein>
    <submittedName>
        <fullName evidence="2">Uncharacterized protein</fullName>
    </submittedName>
</protein>